<dbReference type="Pfam" id="PF00293">
    <property type="entry name" value="NUDIX"/>
    <property type="match status" value="1"/>
</dbReference>
<name>A0A0C2RKG7_9BACL</name>
<dbReference type="Gene3D" id="3.90.79.10">
    <property type="entry name" value="Nucleoside Triphosphate Pyrophosphohydrolase"/>
    <property type="match status" value="1"/>
</dbReference>
<dbReference type="InterPro" id="IPR000086">
    <property type="entry name" value="NUDIX_hydrolase_dom"/>
</dbReference>
<dbReference type="PATRIC" id="fig|135826.4.peg.1310"/>
<evidence type="ECO:0000313" key="4">
    <source>
        <dbReference type="EMBL" id="KIL50695.1"/>
    </source>
</evidence>
<dbReference type="RefSeq" id="WP_041121940.1">
    <property type="nucleotide sequence ID" value="NZ_JXRQ01000016.1"/>
</dbReference>
<dbReference type="GO" id="GO:0016787">
    <property type="term" value="F:hydrolase activity"/>
    <property type="evidence" value="ECO:0007669"/>
    <property type="project" value="UniProtKB-KW"/>
</dbReference>
<dbReference type="CDD" id="cd04663">
    <property type="entry name" value="NUDIX_Hydrolase"/>
    <property type="match status" value="1"/>
</dbReference>
<dbReference type="PANTHER" id="PTHR43736:SF1">
    <property type="entry name" value="DIHYDRONEOPTERIN TRIPHOSPHATE DIPHOSPHATASE"/>
    <property type="match status" value="1"/>
</dbReference>
<keyword evidence="2" id="KW-0378">Hydrolase</keyword>
<dbReference type="EMBL" id="JXRQ01000016">
    <property type="protein sequence ID" value="KIL50695.1"/>
    <property type="molecule type" value="Genomic_DNA"/>
</dbReference>
<dbReference type="PROSITE" id="PS00893">
    <property type="entry name" value="NUDIX_BOX"/>
    <property type="match status" value="1"/>
</dbReference>
<dbReference type="InterPro" id="IPR015797">
    <property type="entry name" value="NUDIX_hydrolase-like_dom_sf"/>
</dbReference>
<feature type="domain" description="Nudix hydrolase" evidence="3">
    <location>
        <begin position="6"/>
        <end position="149"/>
    </location>
</feature>
<organism evidence="4 5">
    <name type="scientific">Jeotgalibacillus alimentarius</name>
    <dbReference type="NCBI Taxonomy" id="135826"/>
    <lineage>
        <taxon>Bacteria</taxon>
        <taxon>Bacillati</taxon>
        <taxon>Bacillota</taxon>
        <taxon>Bacilli</taxon>
        <taxon>Bacillales</taxon>
        <taxon>Caryophanaceae</taxon>
        <taxon>Jeotgalibacillus</taxon>
    </lineage>
</organism>
<reference evidence="4 5" key="1">
    <citation type="submission" date="2015-01" db="EMBL/GenBank/DDBJ databases">
        <title>Genome sequence of Jeotgalibacillus alimentarius.</title>
        <authorList>
            <person name="Goh K.M."/>
            <person name="Chan K.-G."/>
            <person name="Yaakop A.S."/>
            <person name="Ee R."/>
            <person name="Gan H.M."/>
            <person name="Chan C.S."/>
        </authorList>
    </citation>
    <scope>NUCLEOTIDE SEQUENCE [LARGE SCALE GENOMIC DNA]</scope>
    <source>
        <strain evidence="4 5">YKJ-13</strain>
    </source>
</reference>
<comment type="similarity">
    <text evidence="1">Belongs to the Nudix hydrolase family.</text>
</comment>
<accession>A0A0C2RKG7</accession>
<dbReference type="PROSITE" id="PS51462">
    <property type="entry name" value="NUDIX"/>
    <property type="match status" value="1"/>
</dbReference>
<sequence length="149" mass="17429">MGQSPIVKQKVLAYITRENDGKTELLVFSQKGRPQAGLQVPGGGVEDDELLIDALYREIEEETGLKRDELQLQGKLHKHMYYSEDRSRYYERNFFHLALKRPVENEWEYTVESNGKDDGFKFQFEWRPLEEASQLAADMDNAVEWLNEV</sequence>
<evidence type="ECO:0000256" key="1">
    <source>
        <dbReference type="ARBA" id="ARBA00005582"/>
    </source>
</evidence>
<protein>
    <recommendedName>
        <fullName evidence="3">Nudix hydrolase domain-containing protein</fullName>
    </recommendedName>
</protein>
<dbReference type="SUPFAM" id="SSF55811">
    <property type="entry name" value="Nudix"/>
    <property type="match status" value="1"/>
</dbReference>
<dbReference type="PANTHER" id="PTHR43736">
    <property type="entry name" value="ADP-RIBOSE PYROPHOSPHATASE"/>
    <property type="match status" value="1"/>
</dbReference>
<evidence type="ECO:0000313" key="5">
    <source>
        <dbReference type="Proteomes" id="UP000031950"/>
    </source>
</evidence>
<proteinExistence type="inferred from homology"/>
<evidence type="ECO:0000259" key="3">
    <source>
        <dbReference type="PROSITE" id="PS51462"/>
    </source>
</evidence>
<gene>
    <name evidence="4" type="ORF">KP77_13150</name>
</gene>
<dbReference type="STRING" id="135826.KP77_13150"/>
<evidence type="ECO:0000256" key="2">
    <source>
        <dbReference type="ARBA" id="ARBA00022801"/>
    </source>
</evidence>
<dbReference type="OrthoDB" id="2661124at2"/>
<dbReference type="Proteomes" id="UP000031950">
    <property type="component" value="Unassembled WGS sequence"/>
</dbReference>
<dbReference type="InterPro" id="IPR020084">
    <property type="entry name" value="NUDIX_hydrolase_CS"/>
</dbReference>
<keyword evidence="5" id="KW-1185">Reference proteome</keyword>
<comment type="caution">
    <text evidence="4">The sequence shown here is derived from an EMBL/GenBank/DDBJ whole genome shotgun (WGS) entry which is preliminary data.</text>
</comment>
<dbReference type="AlphaFoldDB" id="A0A0C2RKG7"/>